<protein>
    <submittedName>
        <fullName evidence="1">Uncharacterized protein</fullName>
    </submittedName>
</protein>
<dbReference type="Proteomes" id="UP000008177">
    <property type="component" value="Unplaced contigs"/>
</dbReference>
<evidence type="ECO:0000313" key="1">
    <source>
        <dbReference type="EMBL" id="CCD56452.1"/>
    </source>
</evidence>
<reference evidence="2" key="1">
    <citation type="journal article" date="2011" name="PLoS Genet.">
        <title>Genomic analysis of the necrotrophic fungal pathogens Sclerotinia sclerotiorum and Botrytis cinerea.</title>
        <authorList>
            <person name="Amselem J."/>
            <person name="Cuomo C.A."/>
            <person name="van Kan J.A."/>
            <person name="Viaud M."/>
            <person name="Benito E.P."/>
            <person name="Couloux A."/>
            <person name="Coutinho P.M."/>
            <person name="de Vries R.P."/>
            <person name="Dyer P.S."/>
            <person name="Fillinger S."/>
            <person name="Fournier E."/>
            <person name="Gout L."/>
            <person name="Hahn M."/>
            <person name="Kohn L."/>
            <person name="Lapalu N."/>
            <person name="Plummer K.M."/>
            <person name="Pradier J.M."/>
            <person name="Quevillon E."/>
            <person name="Sharon A."/>
            <person name="Simon A."/>
            <person name="ten Have A."/>
            <person name="Tudzynski B."/>
            <person name="Tudzynski P."/>
            <person name="Wincker P."/>
            <person name="Andrew M."/>
            <person name="Anthouard V."/>
            <person name="Beever R.E."/>
            <person name="Beffa R."/>
            <person name="Benoit I."/>
            <person name="Bouzid O."/>
            <person name="Brault B."/>
            <person name="Chen Z."/>
            <person name="Choquer M."/>
            <person name="Collemare J."/>
            <person name="Cotton P."/>
            <person name="Danchin E.G."/>
            <person name="Da Silva C."/>
            <person name="Gautier A."/>
            <person name="Giraud C."/>
            <person name="Giraud T."/>
            <person name="Gonzalez C."/>
            <person name="Grossetete S."/>
            <person name="Guldener U."/>
            <person name="Henrissat B."/>
            <person name="Howlett B.J."/>
            <person name="Kodira C."/>
            <person name="Kretschmer M."/>
            <person name="Lappartient A."/>
            <person name="Leroch M."/>
            <person name="Levis C."/>
            <person name="Mauceli E."/>
            <person name="Neuveglise C."/>
            <person name="Oeser B."/>
            <person name="Pearson M."/>
            <person name="Poulain J."/>
            <person name="Poussereau N."/>
            <person name="Quesneville H."/>
            <person name="Rascle C."/>
            <person name="Schumacher J."/>
            <person name="Segurens B."/>
            <person name="Sexton A."/>
            <person name="Silva E."/>
            <person name="Sirven C."/>
            <person name="Soanes D.M."/>
            <person name="Talbot N.J."/>
            <person name="Templeton M."/>
            <person name="Yandava C."/>
            <person name="Yarden O."/>
            <person name="Zeng Q."/>
            <person name="Rollins J.A."/>
            <person name="Lebrun M.H."/>
            <person name="Dickman M."/>
        </authorList>
    </citation>
    <scope>NUCLEOTIDE SEQUENCE [LARGE SCALE GENOMIC DNA]</scope>
    <source>
        <strain evidence="2">T4</strain>
    </source>
</reference>
<sequence length="82" mass="9566">MKRYQEKKEGADYNKQPNLRRSMAIVAFSSFPSYAPFLSLNDQYQENKINLHTRKHSKADRGNQEGLMSDYSYRGDATWTSP</sequence>
<dbReference type="AlphaFoldDB" id="G2YXV4"/>
<accession>G2YXV4</accession>
<evidence type="ECO:0000313" key="2">
    <source>
        <dbReference type="Proteomes" id="UP000008177"/>
    </source>
</evidence>
<organism evidence="1 2">
    <name type="scientific">Botryotinia fuckeliana (strain T4)</name>
    <name type="common">Noble rot fungus</name>
    <name type="synonym">Botrytis cinerea</name>
    <dbReference type="NCBI Taxonomy" id="999810"/>
    <lineage>
        <taxon>Eukaryota</taxon>
        <taxon>Fungi</taxon>
        <taxon>Dikarya</taxon>
        <taxon>Ascomycota</taxon>
        <taxon>Pezizomycotina</taxon>
        <taxon>Leotiomycetes</taxon>
        <taxon>Helotiales</taxon>
        <taxon>Sclerotiniaceae</taxon>
        <taxon>Botrytis</taxon>
    </lineage>
</organism>
<name>G2YXV4_BOTF4</name>
<gene>
    <name evidence="1" type="ORF">BofuT4_P146210.1</name>
</gene>
<proteinExistence type="predicted"/>
<dbReference type="HOGENOM" id="CLU_2558060_0_0_1"/>
<dbReference type="InParanoid" id="G2YXV4"/>
<dbReference type="EMBL" id="FQ790360">
    <property type="protein sequence ID" value="CCD56452.1"/>
    <property type="molecule type" value="Genomic_DNA"/>
</dbReference>